<keyword evidence="5 10" id="KW-0436">Ligase</keyword>
<dbReference type="InterPro" id="IPR020751">
    <property type="entry name" value="aa-tRNA-synth_I_codon-bd_sub2"/>
</dbReference>
<evidence type="ECO:0000256" key="10">
    <source>
        <dbReference type="HAMAP-Rule" id="MF_00022"/>
    </source>
</evidence>
<feature type="domain" description="Glutamyl/glutaminyl-tRNA synthetase class Ib catalytic" evidence="11">
    <location>
        <begin position="3"/>
        <end position="304"/>
    </location>
</feature>
<protein>
    <recommendedName>
        <fullName evidence="10">Glutamate--tRNA ligase</fullName>
        <ecNumber evidence="10">6.1.1.17</ecNumber>
    </recommendedName>
    <alternativeName>
        <fullName evidence="10">Glutamyl-tRNA synthetase</fullName>
        <shortName evidence="10">GluRS</shortName>
    </alternativeName>
</protein>
<dbReference type="InterPro" id="IPR020058">
    <property type="entry name" value="Glu/Gln-tRNA-synth_Ib_cat-dom"/>
</dbReference>
<dbReference type="PROSITE" id="PS00178">
    <property type="entry name" value="AA_TRNA_LIGASE_I"/>
    <property type="match status" value="1"/>
</dbReference>
<evidence type="ECO:0000256" key="8">
    <source>
        <dbReference type="ARBA" id="ARBA00022917"/>
    </source>
</evidence>
<dbReference type="FunFam" id="3.40.50.620:FF:000007">
    <property type="entry name" value="Glutamate--tRNA ligase"/>
    <property type="match status" value="1"/>
</dbReference>
<evidence type="ECO:0000256" key="4">
    <source>
        <dbReference type="ARBA" id="ARBA00022490"/>
    </source>
</evidence>
<dbReference type="Gene3D" id="1.10.10.350">
    <property type="match status" value="1"/>
</dbReference>
<evidence type="ECO:0000256" key="6">
    <source>
        <dbReference type="ARBA" id="ARBA00022741"/>
    </source>
</evidence>
<dbReference type="GO" id="GO:0004818">
    <property type="term" value="F:glutamate-tRNA ligase activity"/>
    <property type="evidence" value="ECO:0007669"/>
    <property type="project" value="UniProtKB-UniRule"/>
</dbReference>
<dbReference type="AlphaFoldDB" id="A0A7C3SJQ8"/>
<evidence type="ECO:0000256" key="3">
    <source>
        <dbReference type="ARBA" id="ARBA00011245"/>
    </source>
</evidence>
<dbReference type="Gene3D" id="3.40.50.620">
    <property type="entry name" value="HUPs"/>
    <property type="match status" value="1"/>
</dbReference>
<dbReference type="GO" id="GO:0006424">
    <property type="term" value="P:glutamyl-tRNA aminoacylation"/>
    <property type="evidence" value="ECO:0007669"/>
    <property type="project" value="UniProtKB-UniRule"/>
</dbReference>
<dbReference type="NCBIfam" id="TIGR00464">
    <property type="entry name" value="gltX_bact"/>
    <property type="match status" value="1"/>
</dbReference>
<comment type="subunit">
    <text evidence="3 10">Monomer.</text>
</comment>
<evidence type="ECO:0000256" key="2">
    <source>
        <dbReference type="ARBA" id="ARBA00007894"/>
    </source>
</evidence>
<evidence type="ECO:0000256" key="9">
    <source>
        <dbReference type="ARBA" id="ARBA00023146"/>
    </source>
</evidence>
<dbReference type="GO" id="GO:0008270">
    <property type="term" value="F:zinc ion binding"/>
    <property type="evidence" value="ECO:0007669"/>
    <property type="project" value="InterPro"/>
</dbReference>
<sequence>MTQVRTRFSPSPTGSLHLGGAHTALFNWLYSRHHGGVFILRIEDTDKERSKEKYVEEILEALTWLGLNWDEGPYRQSQRLPIYREYVKRLVEEGHAYYCDCSPEDLEIRRQAALARGEKPRYDRRCRNRGLPPGPNTAVRFKTPETGTTYWHDLIKGYIAFDNQELDDLVIMRADGIPTYNLAVVVDDITMKITHIIRGDDHISNTPRQILIYQALQAEMPFFAHMPLILGKDRTKLSKRHGALPVLAYRDRGILPQALNNFLARLGWSHGDQEIFSLAELIRYFDLDHVGKAPGIFDEEKLLWLNSHYIKETPPAELARLLLPFLARLGVTNPDMDYVARVAATLNKRSKTLVEMAEAARFYFFDPRPYEEKGAKQFLTPAFLPLLEEAARRLEDMPELSEDSLTAMLKGICEDRGCKLLDLAQCLRMALTGKTVSPSLTELMPVLGKEECLRRINNALDYIRG</sequence>
<dbReference type="InterPro" id="IPR033910">
    <property type="entry name" value="GluRS_core"/>
</dbReference>
<dbReference type="Gene3D" id="1.10.8.70">
    <property type="entry name" value="Glutamate-tRNA synthetase, class I, anticodon-binding domain 1"/>
    <property type="match status" value="1"/>
</dbReference>
<feature type="domain" description="Aminoacyl-tRNA synthetase class I anticodon-binding" evidence="12">
    <location>
        <begin position="317"/>
        <end position="460"/>
    </location>
</feature>
<feature type="short sequence motif" description="'HIGH' region" evidence="10">
    <location>
        <begin position="10"/>
        <end position="20"/>
    </location>
</feature>
<dbReference type="GO" id="GO:0005829">
    <property type="term" value="C:cytosol"/>
    <property type="evidence" value="ECO:0007669"/>
    <property type="project" value="TreeGrafter"/>
</dbReference>
<evidence type="ECO:0000256" key="1">
    <source>
        <dbReference type="ARBA" id="ARBA00004496"/>
    </source>
</evidence>
<keyword evidence="8 10" id="KW-0648">Protein biosynthesis</keyword>
<evidence type="ECO:0000256" key="5">
    <source>
        <dbReference type="ARBA" id="ARBA00022598"/>
    </source>
</evidence>
<proteinExistence type="inferred from homology"/>
<dbReference type="PANTHER" id="PTHR43311:SF2">
    <property type="entry name" value="GLUTAMATE--TRNA LIGASE, MITOCHONDRIAL-RELATED"/>
    <property type="match status" value="1"/>
</dbReference>
<keyword evidence="9 10" id="KW-0030">Aminoacyl-tRNA synthetase</keyword>
<evidence type="ECO:0000259" key="12">
    <source>
        <dbReference type="Pfam" id="PF19269"/>
    </source>
</evidence>
<comment type="function">
    <text evidence="10">Catalyzes the attachment of glutamate to tRNA(Glu) in a two-step reaction: glutamate is first activated by ATP to form Glu-AMP and then transferred to the acceptor end of tRNA(Glu).</text>
</comment>
<evidence type="ECO:0000313" key="13">
    <source>
        <dbReference type="EMBL" id="HGB14107.1"/>
    </source>
</evidence>
<dbReference type="PRINTS" id="PR00987">
    <property type="entry name" value="TRNASYNTHGLU"/>
</dbReference>
<dbReference type="InterPro" id="IPR008925">
    <property type="entry name" value="aa_tRNA-synth_I_cd-bd_sf"/>
</dbReference>
<accession>A0A7C3SJQ8</accession>
<comment type="catalytic activity">
    <reaction evidence="10">
        <text>tRNA(Glu) + L-glutamate + ATP = L-glutamyl-tRNA(Glu) + AMP + diphosphate</text>
        <dbReference type="Rhea" id="RHEA:23540"/>
        <dbReference type="Rhea" id="RHEA-COMP:9663"/>
        <dbReference type="Rhea" id="RHEA-COMP:9680"/>
        <dbReference type="ChEBI" id="CHEBI:29985"/>
        <dbReference type="ChEBI" id="CHEBI:30616"/>
        <dbReference type="ChEBI" id="CHEBI:33019"/>
        <dbReference type="ChEBI" id="CHEBI:78442"/>
        <dbReference type="ChEBI" id="CHEBI:78520"/>
        <dbReference type="ChEBI" id="CHEBI:456215"/>
        <dbReference type="EC" id="6.1.1.17"/>
    </reaction>
</comment>
<gene>
    <name evidence="10" type="primary">gltX</name>
    <name evidence="13" type="ORF">ENV62_02555</name>
</gene>
<feature type="short sequence motif" description="'KMSKS' region" evidence="10">
    <location>
        <begin position="236"/>
        <end position="240"/>
    </location>
</feature>
<dbReference type="HAMAP" id="MF_00022">
    <property type="entry name" value="Glu_tRNA_synth_type1"/>
    <property type="match status" value="1"/>
</dbReference>
<comment type="caution">
    <text evidence="10">Lacks conserved residue(s) required for the propagation of feature annotation.</text>
</comment>
<dbReference type="Pfam" id="PF19269">
    <property type="entry name" value="Anticodon_2"/>
    <property type="match status" value="1"/>
</dbReference>
<dbReference type="InterPro" id="IPR004527">
    <property type="entry name" value="Glu-tRNA-ligase_bac/mito"/>
</dbReference>
<dbReference type="InterPro" id="IPR045462">
    <property type="entry name" value="aa-tRNA-synth_I_cd-bd"/>
</dbReference>
<dbReference type="GO" id="GO:0000049">
    <property type="term" value="F:tRNA binding"/>
    <property type="evidence" value="ECO:0007669"/>
    <property type="project" value="InterPro"/>
</dbReference>
<comment type="subcellular location">
    <subcellularLocation>
        <location evidence="1 10">Cytoplasm</location>
    </subcellularLocation>
</comment>
<name>A0A7C3SJQ8_9BACT</name>
<dbReference type="InterPro" id="IPR049940">
    <property type="entry name" value="GluQ/Sye"/>
</dbReference>
<feature type="binding site" evidence="10">
    <location>
        <position position="239"/>
    </location>
    <ligand>
        <name>ATP</name>
        <dbReference type="ChEBI" id="CHEBI:30616"/>
    </ligand>
</feature>
<dbReference type="InterPro" id="IPR020752">
    <property type="entry name" value="Glu-tRNA-synth_I_codon-bd_sub1"/>
</dbReference>
<dbReference type="CDD" id="cd00808">
    <property type="entry name" value="GluRS_core"/>
    <property type="match status" value="1"/>
</dbReference>
<dbReference type="GO" id="GO:0005524">
    <property type="term" value="F:ATP binding"/>
    <property type="evidence" value="ECO:0007669"/>
    <property type="project" value="UniProtKB-UniRule"/>
</dbReference>
<dbReference type="InterPro" id="IPR014729">
    <property type="entry name" value="Rossmann-like_a/b/a_fold"/>
</dbReference>
<organism evidence="13">
    <name type="scientific">Desulfobacca acetoxidans</name>
    <dbReference type="NCBI Taxonomy" id="60893"/>
    <lineage>
        <taxon>Bacteria</taxon>
        <taxon>Pseudomonadati</taxon>
        <taxon>Thermodesulfobacteriota</taxon>
        <taxon>Desulfobaccia</taxon>
        <taxon>Desulfobaccales</taxon>
        <taxon>Desulfobaccaceae</taxon>
        <taxon>Desulfobacca</taxon>
    </lineage>
</organism>
<evidence type="ECO:0000256" key="7">
    <source>
        <dbReference type="ARBA" id="ARBA00022840"/>
    </source>
</evidence>
<comment type="similarity">
    <text evidence="2 10">Belongs to the class-I aminoacyl-tRNA synthetase family. Glutamate--tRNA ligase type 1 subfamily.</text>
</comment>
<dbReference type="SUPFAM" id="SSF48163">
    <property type="entry name" value="An anticodon-binding domain of class I aminoacyl-tRNA synthetases"/>
    <property type="match status" value="1"/>
</dbReference>
<keyword evidence="4 10" id="KW-0963">Cytoplasm</keyword>
<dbReference type="EC" id="6.1.1.17" evidence="10"/>
<dbReference type="Pfam" id="PF00749">
    <property type="entry name" value="tRNA-synt_1c"/>
    <property type="match status" value="1"/>
</dbReference>
<reference evidence="13" key="1">
    <citation type="journal article" date="2020" name="mSystems">
        <title>Genome- and Community-Level Interaction Insights into Carbon Utilization and Element Cycling Functions of Hydrothermarchaeota in Hydrothermal Sediment.</title>
        <authorList>
            <person name="Zhou Z."/>
            <person name="Liu Y."/>
            <person name="Xu W."/>
            <person name="Pan J."/>
            <person name="Luo Z.H."/>
            <person name="Li M."/>
        </authorList>
    </citation>
    <scope>NUCLEOTIDE SEQUENCE [LARGE SCALE GENOMIC DNA]</scope>
    <source>
        <strain evidence="13">SpSt-776</strain>
    </source>
</reference>
<dbReference type="PANTHER" id="PTHR43311">
    <property type="entry name" value="GLUTAMATE--TRNA LIGASE"/>
    <property type="match status" value="1"/>
</dbReference>
<keyword evidence="6 10" id="KW-0547">Nucleotide-binding</keyword>
<keyword evidence="7 10" id="KW-0067">ATP-binding</keyword>
<dbReference type="SUPFAM" id="SSF52374">
    <property type="entry name" value="Nucleotidylyl transferase"/>
    <property type="match status" value="1"/>
</dbReference>
<dbReference type="InterPro" id="IPR000924">
    <property type="entry name" value="Glu/Gln-tRNA-synth"/>
</dbReference>
<dbReference type="InterPro" id="IPR001412">
    <property type="entry name" value="aa-tRNA-synth_I_CS"/>
</dbReference>
<dbReference type="EMBL" id="DTHB01000021">
    <property type="protein sequence ID" value="HGB14107.1"/>
    <property type="molecule type" value="Genomic_DNA"/>
</dbReference>
<evidence type="ECO:0000259" key="11">
    <source>
        <dbReference type="Pfam" id="PF00749"/>
    </source>
</evidence>
<comment type="caution">
    <text evidence="13">The sequence shown here is derived from an EMBL/GenBank/DDBJ whole genome shotgun (WGS) entry which is preliminary data.</text>
</comment>